<evidence type="ECO:0000256" key="5">
    <source>
        <dbReference type="ARBA" id="ARBA00023136"/>
    </source>
</evidence>
<dbReference type="InterPro" id="IPR020781">
    <property type="entry name" value="ATPase_OSCP/d_CS"/>
</dbReference>
<keyword evidence="8" id="KW-1003">Cell membrane</keyword>
<keyword evidence="2 8" id="KW-0813">Transport</keyword>
<dbReference type="InterPro" id="IPR026015">
    <property type="entry name" value="ATP_synth_OSCP/delta_N_sf"/>
</dbReference>
<dbReference type="Proteomes" id="UP000516160">
    <property type="component" value="Chromosome"/>
</dbReference>
<dbReference type="Pfam" id="PF00213">
    <property type="entry name" value="OSCP"/>
    <property type="match status" value="1"/>
</dbReference>
<evidence type="ECO:0000313" key="11">
    <source>
        <dbReference type="Proteomes" id="UP000516160"/>
    </source>
</evidence>
<dbReference type="HAMAP" id="MF_01416">
    <property type="entry name" value="ATP_synth_delta_bact"/>
    <property type="match status" value="1"/>
</dbReference>
<keyword evidence="3 8" id="KW-0375">Hydrogen ion transport</keyword>
<dbReference type="SUPFAM" id="SSF47928">
    <property type="entry name" value="N-terminal domain of the delta subunit of the F1F0-ATP synthase"/>
    <property type="match status" value="1"/>
</dbReference>
<dbReference type="GO" id="GO:0046933">
    <property type="term" value="F:proton-transporting ATP synthase activity, rotational mechanism"/>
    <property type="evidence" value="ECO:0007669"/>
    <property type="project" value="UniProtKB-UniRule"/>
</dbReference>
<dbReference type="NCBIfam" id="TIGR01145">
    <property type="entry name" value="ATP_synt_delta"/>
    <property type="match status" value="1"/>
</dbReference>
<keyword evidence="5 8" id="KW-0472">Membrane</keyword>
<keyword evidence="4 8" id="KW-0406">Ion transport</keyword>
<comment type="function">
    <text evidence="8">F(1)F(0) ATP synthase produces ATP from ADP in the presence of a proton or sodium gradient. F-type ATPases consist of two structural domains, F(1) containing the extramembraneous catalytic core and F(0) containing the membrane proton channel, linked together by a central stalk and a peripheral stalk. During catalysis, ATP synthesis in the catalytic domain of F(1) is coupled via a rotary mechanism of the central stalk subunits to proton translocation.</text>
</comment>
<evidence type="ECO:0000256" key="8">
    <source>
        <dbReference type="HAMAP-Rule" id="MF_01416"/>
    </source>
</evidence>
<dbReference type="PROSITE" id="PS00389">
    <property type="entry name" value="ATPASE_DELTA"/>
    <property type="match status" value="1"/>
</dbReference>
<evidence type="ECO:0000256" key="9">
    <source>
        <dbReference type="SAM" id="Coils"/>
    </source>
</evidence>
<evidence type="ECO:0000256" key="1">
    <source>
        <dbReference type="ARBA" id="ARBA00004370"/>
    </source>
</evidence>
<sequence>MRNTIAKRYSKGLFDLAKERNLIDDIAADCQAILQSFESNPSLSSFLQNPKIQKNDKEQLIQNAFKSNVNQYTYDFIRLLTDKGRIQFLRECAQYFLVLTDVHKGLIDVEVTSALELNDAQMMELQKKLEQSTSKKVNINRSIDPTILGGLIIKIGNKVIDGSIRTKISKIKESLLKAQVMEVEVRE</sequence>
<dbReference type="KEGG" id="acae:HYG86_10560"/>
<dbReference type="RefSeq" id="WP_213165537.1">
    <property type="nucleotide sequence ID" value="NZ_CP058559.1"/>
</dbReference>
<dbReference type="Gene3D" id="1.10.520.20">
    <property type="entry name" value="N-terminal domain of the delta subunit of the F1F0-ATP synthase"/>
    <property type="match status" value="1"/>
</dbReference>
<evidence type="ECO:0000256" key="4">
    <source>
        <dbReference type="ARBA" id="ARBA00023065"/>
    </source>
</evidence>
<evidence type="ECO:0000256" key="7">
    <source>
        <dbReference type="ARBA" id="ARBA00023310"/>
    </source>
</evidence>
<keyword evidence="9" id="KW-0175">Coiled coil</keyword>
<dbReference type="AlphaFoldDB" id="A0A7G9W910"/>
<name>A0A7G9W910_ALKCA</name>
<dbReference type="PANTHER" id="PTHR11910">
    <property type="entry name" value="ATP SYNTHASE DELTA CHAIN"/>
    <property type="match status" value="1"/>
</dbReference>
<protein>
    <recommendedName>
        <fullName evidence="8">ATP synthase subunit delta</fullName>
    </recommendedName>
    <alternativeName>
        <fullName evidence="8">ATP synthase F(1) sector subunit delta</fullName>
    </alternativeName>
    <alternativeName>
        <fullName evidence="8">F-type ATPase subunit delta</fullName>
        <shortName evidence="8">F-ATPase subunit delta</shortName>
    </alternativeName>
</protein>
<keyword evidence="11" id="KW-1185">Reference proteome</keyword>
<gene>
    <name evidence="8 10" type="primary">atpH</name>
    <name evidence="10" type="ORF">HYG86_10560</name>
</gene>
<comment type="function">
    <text evidence="8">This protein is part of the stalk that links CF(0) to CF(1). It either transmits conformational changes from CF(0) to CF(1) or is implicated in proton conduction.</text>
</comment>
<evidence type="ECO:0000313" key="10">
    <source>
        <dbReference type="EMBL" id="QNO15172.1"/>
    </source>
</evidence>
<organism evidence="10 11">
    <name type="scientific">Alkalicella caledoniensis</name>
    <dbReference type="NCBI Taxonomy" id="2731377"/>
    <lineage>
        <taxon>Bacteria</taxon>
        <taxon>Bacillati</taxon>
        <taxon>Bacillota</taxon>
        <taxon>Clostridia</taxon>
        <taxon>Eubacteriales</taxon>
        <taxon>Proteinivoracaceae</taxon>
        <taxon>Alkalicella</taxon>
    </lineage>
</organism>
<dbReference type="GO" id="GO:0045259">
    <property type="term" value="C:proton-transporting ATP synthase complex"/>
    <property type="evidence" value="ECO:0007669"/>
    <property type="project" value="UniProtKB-KW"/>
</dbReference>
<evidence type="ECO:0000256" key="3">
    <source>
        <dbReference type="ARBA" id="ARBA00022781"/>
    </source>
</evidence>
<dbReference type="InterPro" id="IPR000711">
    <property type="entry name" value="ATPase_OSCP/dsu"/>
</dbReference>
<evidence type="ECO:0000256" key="6">
    <source>
        <dbReference type="ARBA" id="ARBA00023196"/>
    </source>
</evidence>
<dbReference type="GO" id="GO:0005886">
    <property type="term" value="C:plasma membrane"/>
    <property type="evidence" value="ECO:0007669"/>
    <property type="project" value="UniProtKB-SubCell"/>
</dbReference>
<reference evidence="10 11" key="1">
    <citation type="submission" date="2020-07" db="EMBL/GenBank/DDBJ databases">
        <title>Alkalicella. sp. LB2 genome.</title>
        <authorList>
            <person name="Postec A."/>
            <person name="Quemeneur M."/>
        </authorList>
    </citation>
    <scope>NUCLEOTIDE SEQUENCE [LARGE SCALE GENOMIC DNA]</scope>
    <source>
        <strain evidence="10 11">LB2</strain>
    </source>
</reference>
<proteinExistence type="inferred from homology"/>
<evidence type="ECO:0000256" key="2">
    <source>
        <dbReference type="ARBA" id="ARBA00022448"/>
    </source>
</evidence>
<comment type="subcellular location">
    <subcellularLocation>
        <location evidence="8">Cell membrane</location>
        <topology evidence="8">Peripheral membrane protein</topology>
    </subcellularLocation>
    <subcellularLocation>
        <location evidence="1">Membrane</location>
    </subcellularLocation>
</comment>
<accession>A0A7G9W910</accession>
<comment type="similarity">
    <text evidence="8">Belongs to the ATPase delta chain family.</text>
</comment>
<keyword evidence="7 8" id="KW-0066">ATP synthesis</keyword>
<dbReference type="NCBIfam" id="NF004402">
    <property type="entry name" value="PRK05758.2-2"/>
    <property type="match status" value="1"/>
</dbReference>
<dbReference type="PRINTS" id="PR00125">
    <property type="entry name" value="ATPASEDELTA"/>
</dbReference>
<dbReference type="EMBL" id="CP058559">
    <property type="protein sequence ID" value="QNO15172.1"/>
    <property type="molecule type" value="Genomic_DNA"/>
</dbReference>
<feature type="coiled-coil region" evidence="9">
    <location>
        <begin position="115"/>
        <end position="142"/>
    </location>
</feature>
<keyword evidence="6 8" id="KW-0139">CF(1)</keyword>